<name>A0ABV9HZZ5_9FLAO</name>
<evidence type="ECO:0000259" key="2">
    <source>
        <dbReference type="Pfam" id="PF18942"/>
    </source>
</evidence>
<dbReference type="Proteomes" id="UP001596043">
    <property type="component" value="Unassembled WGS sequence"/>
</dbReference>
<dbReference type="Gene3D" id="2.60.120.200">
    <property type="match status" value="1"/>
</dbReference>
<comment type="caution">
    <text evidence="3">The sequence shown here is derived from an EMBL/GenBank/DDBJ whole genome shotgun (WGS) entry which is preliminary data.</text>
</comment>
<protein>
    <submittedName>
        <fullName evidence="3">DUF5689 domain-containing protein</fullName>
    </submittedName>
</protein>
<dbReference type="EMBL" id="JBHSFV010000010">
    <property type="protein sequence ID" value="MFC4635370.1"/>
    <property type="molecule type" value="Genomic_DNA"/>
</dbReference>
<keyword evidence="1" id="KW-0732">Signal</keyword>
<dbReference type="NCBIfam" id="NF038128">
    <property type="entry name" value="choice_anch_J"/>
    <property type="match status" value="1"/>
</dbReference>
<feature type="chain" id="PRO_5046792012" evidence="1">
    <location>
        <begin position="24"/>
        <end position="462"/>
    </location>
</feature>
<feature type="signal peptide" evidence="1">
    <location>
        <begin position="1"/>
        <end position="23"/>
    </location>
</feature>
<proteinExistence type="predicted"/>
<evidence type="ECO:0000256" key="1">
    <source>
        <dbReference type="SAM" id="SignalP"/>
    </source>
</evidence>
<dbReference type="Pfam" id="PF18942">
    <property type="entry name" value="DUF5689"/>
    <property type="match status" value="1"/>
</dbReference>
<keyword evidence="4" id="KW-1185">Reference proteome</keyword>
<organism evidence="3 4">
    <name type="scientific">Dokdonia ponticola</name>
    <dbReference type="NCBI Taxonomy" id="2041041"/>
    <lineage>
        <taxon>Bacteria</taxon>
        <taxon>Pseudomonadati</taxon>
        <taxon>Bacteroidota</taxon>
        <taxon>Flavobacteriia</taxon>
        <taxon>Flavobacteriales</taxon>
        <taxon>Flavobacteriaceae</taxon>
        <taxon>Dokdonia</taxon>
    </lineage>
</organism>
<dbReference type="InterPro" id="IPR043744">
    <property type="entry name" value="DUF5689"/>
</dbReference>
<dbReference type="PROSITE" id="PS51257">
    <property type="entry name" value="PROKAR_LIPOPROTEIN"/>
    <property type="match status" value="1"/>
</dbReference>
<evidence type="ECO:0000313" key="4">
    <source>
        <dbReference type="Proteomes" id="UP001596043"/>
    </source>
</evidence>
<sequence>MKTIRLPRLLTMLVVMITLVSCVKDDDFSVPELDTGSLEIEGQAVSISSVAGQVAQAMENGDEIFTFEGVDTYIEGYVISSDEGGNFFEEFIIQDLPENPVAGIRVLIDVNPLFTRYEVGRKVFVRLDGLTVGISNGVLSAGIADGNSVGKIPPSMQNEVIVRSNEVAEIIPMPISFSDFSNDVTNLFVSLENVQFNVDEVINHQRTYASEPQDQFDGERVLEDCATGGSIILSTSTFSDFKALSLPSGRGTLQGVLTKDFFGEVFNMAINDPNDVIFIEEDRCDLCGLAEEIGESVVFTDNLENGSLNDAWTNFAQEGTEVWEPFNAGGDYGTAVRIGSFSSGDTSTIAWLITPEIDFNMQAMETLSFETSNSFADASTLTLLYADNWDGDTANIDDAHWRPILEGTIVSDDTFFQDWIASGNIDLSCLEGTVHIAFKYVGSGDANFDGTYELDNIKINAQ</sequence>
<feature type="domain" description="DUF5689" evidence="2">
    <location>
        <begin position="46"/>
        <end position="276"/>
    </location>
</feature>
<reference evidence="4" key="1">
    <citation type="journal article" date="2019" name="Int. J. Syst. Evol. Microbiol.">
        <title>The Global Catalogue of Microorganisms (GCM) 10K type strain sequencing project: providing services to taxonomists for standard genome sequencing and annotation.</title>
        <authorList>
            <consortium name="The Broad Institute Genomics Platform"/>
            <consortium name="The Broad Institute Genome Sequencing Center for Infectious Disease"/>
            <person name="Wu L."/>
            <person name="Ma J."/>
        </authorList>
    </citation>
    <scope>NUCLEOTIDE SEQUENCE [LARGE SCALE GENOMIC DNA]</scope>
    <source>
        <strain evidence="4">YJ-61-S</strain>
    </source>
</reference>
<evidence type="ECO:0000313" key="3">
    <source>
        <dbReference type="EMBL" id="MFC4635370.1"/>
    </source>
</evidence>
<accession>A0ABV9HZZ5</accession>
<gene>
    <name evidence="3" type="ORF">ACFO3O_15785</name>
</gene>